<dbReference type="GO" id="GO:0005886">
    <property type="term" value="C:plasma membrane"/>
    <property type="evidence" value="ECO:0007669"/>
    <property type="project" value="TreeGrafter"/>
</dbReference>
<sequence length="328" mass="36627">MFVILTRVLFLLLVAAIIFKAWEILGDKNNGLFNRLLFVLFLILIVVAFISPDSQVGAVVLGILSILFRPLGLSILLLLIASIFIKNGKIDKPGPSLILVALLILIVSSTPVFANWLAQQVERVALKTVQTDLCCGERAGAIVLLGQGTTEPKLSYRKQIQLTDTGDRIPYAAQLFRQDRGPFIIVSAGPRHELVNPLIEANDVKQLLVYMGIPSDRIVLETHGGTTHNNAVEIYRIMQNHRLGRTIILVTSALEMRRASLAFTRVGFKVIPAPTNFYTFVHQKKYLRHITGADFAPSAEALLLTTRVINEYFLTFYYFIRGWLAPMI</sequence>
<dbReference type="PANTHER" id="PTHR30336:SF4">
    <property type="entry name" value="ENVELOPE BIOGENESIS FACTOR ELYC"/>
    <property type="match status" value="1"/>
</dbReference>
<dbReference type="InterPro" id="IPR014729">
    <property type="entry name" value="Rossmann-like_a/b/a_fold"/>
</dbReference>
<keyword evidence="1" id="KW-1133">Transmembrane helix</keyword>
<feature type="domain" description="DUF218" evidence="2">
    <location>
        <begin position="141"/>
        <end position="313"/>
    </location>
</feature>
<dbReference type="AlphaFoldDB" id="A0A7Z9BW40"/>
<feature type="transmembrane region" description="Helical" evidence="1">
    <location>
        <begin position="6"/>
        <end position="25"/>
    </location>
</feature>
<organism evidence="3 4">
    <name type="scientific">Planktothrix paucivesiculata PCC 9631</name>
    <dbReference type="NCBI Taxonomy" id="671071"/>
    <lineage>
        <taxon>Bacteria</taxon>
        <taxon>Bacillati</taxon>
        <taxon>Cyanobacteriota</taxon>
        <taxon>Cyanophyceae</taxon>
        <taxon>Oscillatoriophycideae</taxon>
        <taxon>Oscillatoriales</taxon>
        <taxon>Microcoleaceae</taxon>
        <taxon>Planktothrix</taxon>
    </lineage>
</organism>
<keyword evidence="1" id="KW-0472">Membrane</keyword>
<dbReference type="Proteomes" id="UP000182190">
    <property type="component" value="Unassembled WGS sequence"/>
</dbReference>
<evidence type="ECO:0000256" key="1">
    <source>
        <dbReference type="SAM" id="Phobius"/>
    </source>
</evidence>
<reference evidence="3" key="1">
    <citation type="submission" date="2019-10" db="EMBL/GenBank/DDBJ databases">
        <authorList>
            <consortium name="Genoscope - CEA"/>
            <person name="William W."/>
        </authorList>
    </citation>
    <scope>NUCLEOTIDE SEQUENCE [LARGE SCALE GENOMIC DNA]</scope>
    <source>
        <strain evidence="3">BBR_PRJEB10994</strain>
    </source>
</reference>
<dbReference type="EMBL" id="CZCS02000189">
    <property type="protein sequence ID" value="VXD19974.1"/>
    <property type="molecule type" value="Genomic_DNA"/>
</dbReference>
<comment type="caution">
    <text evidence="3">The sequence shown here is derived from an EMBL/GenBank/DDBJ whole genome shotgun (WGS) entry which is preliminary data.</text>
</comment>
<evidence type="ECO:0000259" key="2">
    <source>
        <dbReference type="Pfam" id="PF02698"/>
    </source>
</evidence>
<dbReference type="Pfam" id="PF02698">
    <property type="entry name" value="DUF218"/>
    <property type="match status" value="1"/>
</dbReference>
<evidence type="ECO:0000313" key="3">
    <source>
        <dbReference type="EMBL" id="VXD19974.1"/>
    </source>
</evidence>
<dbReference type="CDD" id="cd06259">
    <property type="entry name" value="YdcF-like"/>
    <property type="match status" value="1"/>
</dbReference>
<feature type="transmembrane region" description="Helical" evidence="1">
    <location>
        <begin position="56"/>
        <end position="85"/>
    </location>
</feature>
<dbReference type="InterPro" id="IPR003848">
    <property type="entry name" value="DUF218"/>
</dbReference>
<feature type="transmembrane region" description="Helical" evidence="1">
    <location>
        <begin position="32"/>
        <end position="50"/>
    </location>
</feature>
<keyword evidence="4" id="KW-1185">Reference proteome</keyword>
<feature type="transmembrane region" description="Helical" evidence="1">
    <location>
        <begin position="97"/>
        <end position="118"/>
    </location>
</feature>
<dbReference type="OrthoDB" id="526893at2"/>
<keyword evidence="1" id="KW-0812">Transmembrane</keyword>
<dbReference type="GO" id="GO:0000270">
    <property type="term" value="P:peptidoglycan metabolic process"/>
    <property type="evidence" value="ECO:0007669"/>
    <property type="project" value="TreeGrafter"/>
</dbReference>
<dbReference type="InterPro" id="IPR051599">
    <property type="entry name" value="Cell_Envelope_Assoc"/>
</dbReference>
<name>A0A7Z9BW40_9CYAN</name>
<dbReference type="Gene3D" id="3.40.50.620">
    <property type="entry name" value="HUPs"/>
    <property type="match status" value="1"/>
</dbReference>
<dbReference type="RefSeq" id="WP_083618491.1">
    <property type="nucleotide sequence ID" value="NZ_LR735008.1"/>
</dbReference>
<accession>A0A7Z9BW40</accession>
<dbReference type="GO" id="GO:0043164">
    <property type="term" value="P:Gram-negative-bacterium-type cell wall biogenesis"/>
    <property type="evidence" value="ECO:0007669"/>
    <property type="project" value="TreeGrafter"/>
</dbReference>
<proteinExistence type="predicted"/>
<protein>
    <recommendedName>
        <fullName evidence="2">DUF218 domain-containing protein</fullName>
    </recommendedName>
</protein>
<gene>
    <name evidence="3" type="ORF">PL9631_490039</name>
</gene>
<evidence type="ECO:0000313" key="4">
    <source>
        <dbReference type="Proteomes" id="UP000182190"/>
    </source>
</evidence>
<dbReference type="PANTHER" id="PTHR30336">
    <property type="entry name" value="INNER MEMBRANE PROTEIN, PROBABLE PERMEASE"/>
    <property type="match status" value="1"/>
</dbReference>